<keyword evidence="1" id="KW-0472">Membrane</keyword>
<reference evidence="3 4" key="1">
    <citation type="submission" date="2016-12" db="EMBL/GenBank/DDBJ databases">
        <authorList>
            <person name="Song W.-J."/>
            <person name="Kurnit D.M."/>
        </authorList>
    </citation>
    <scope>NUCLEOTIDE SEQUENCE [LARGE SCALE GENOMIC DNA]</scope>
    <source>
        <strain evidence="3 4">DSM 18488</strain>
    </source>
</reference>
<name>A0A1M7YEQ2_9BACT</name>
<proteinExistence type="predicted"/>
<evidence type="ECO:0000313" key="4">
    <source>
        <dbReference type="Proteomes" id="UP000184603"/>
    </source>
</evidence>
<dbReference type="InterPro" id="IPR021731">
    <property type="entry name" value="AMIN_dom"/>
</dbReference>
<feature type="domain" description="AMIN" evidence="2">
    <location>
        <begin position="294"/>
        <end position="370"/>
    </location>
</feature>
<dbReference type="Pfam" id="PF11741">
    <property type="entry name" value="AMIN"/>
    <property type="match status" value="2"/>
</dbReference>
<evidence type="ECO:0000259" key="2">
    <source>
        <dbReference type="Pfam" id="PF11741"/>
    </source>
</evidence>
<protein>
    <submittedName>
        <fullName evidence="3">AMIN domain-containing protein</fullName>
    </submittedName>
</protein>
<sequence>MGYDAQALVSLPFRESYNLKGHLAVDISKMSFFYLHNKRLPAMRRSCAMSVLIGLLFLVFAPAYGQKAAAMVGPLSHMALDGGDRVEISMNGGQEPNIFMIEGEKPRLVLDFPECGYAGSSSVPVANGILVEGMRVGFHTTPKQKVRVVIDLVKEPKVKWTKDILSEQNLLVISIFPMDLGTIGADKVTPKSAQIAVPDQAITGEPEKKIPTTPAPVSTPQLLTAGLSKVKMGPVSNMESAKESTPTTGEPEAVVPAVIEKEPADATPEPAAVEISAAPVLLSVSFDNAFSQSGEMVLLQLSDFQPPVISTREKDPPMIYCDFAGAEVGERVTNEISAGGKYVEKIRVAGDKSNVRVSLDLVPGSNYDLQQVYFKEDNLFVLIVNILEEKG</sequence>
<evidence type="ECO:0000313" key="3">
    <source>
        <dbReference type="EMBL" id="SHO51059.1"/>
    </source>
</evidence>
<organism evidence="3 4">
    <name type="scientific">Desulfopila aestuarii DSM 18488</name>
    <dbReference type="NCBI Taxonomy" id="1121416"/>
    <lineage>
        <taxon>Bacteria</taxon>
        <taxon>Pseudomonadati</taxon>
        <taxon>Thermodesulfobacteriota</taxon>
        <taxon>Desulfobulbia</taxon>
        <taxon>Desulfobulbales</taxon>
        <taxon>Desulfocapsaceae</taxon>
        <taxon>Desulfopila</taxon>
    </lineage>
</organism>
<keyword evidence="1" id="KW-0812">Transmembrane</keyword>
<evidence type="ECO:0000256" key="1">
    <source>
        <dbReference type="SAM" id="Phobius"/>
    </source>
</evidence>
<feature type="transmembrane region" description="Helical" evidence="1">
    <location>
        <begin position="47"/>
        <end position="65"/>
    </location>
</feature>
<keyword evidence="1" id="KW-1133">Transmembrane helix</keyword>
<dbReference type="Gene3D" id="2.60.40.3500">
    <property type="match status" value="2"/>
</dbReference>
<dbReference type="EMBL" id="FRFE01000022">
    <property type="protein sequence ID" value="SHO51059.1"/>
    <property type="molecule type" value="Genomic_DNA"/>
</dbReference>
<gene>
    <name evidence="3" type="ORF">SAMN02745220_03806</name>
</gene>
<dbReference type="Proteomes" id="UP000184603">
    <property type="component" value="Unassembled WGS sequence"/>
</dbReference>
<dbReference type="AlphaFoldDB" id="A0A1M7YEQ2"/>
<dbReference type="STRING" id="1121416.SAMN02745220_03806"/>
<feature type="domain" description="AMIN" evidence="2">
    <location>
        <begin position="81"/>
        <end position="159"/>
    </location>
</feature>
<accession>A0A1M7YEQ2</accession>
<keyword evidence="4" id="KW-1185">Reference proteome</keyword>